<gene>
    <name evidence="2" type="ORF">BGI42_00365</name>
</gene>
<reference evidence="3" key="1">
    <citation type="submission" date="2016-09" db="EMBL/GenBank/DDBJ databases">
        <title>Genomics of Clostridium taeniosporum, an organism which forms endospores with ribbon-like appendages.</title>
        <authorList>
            <person name="Walker J.R."/>
        </authorList>
    </citation>
    <scope>NUCLEOTIDE SEQUENCE [LARGE SCALE GENOMIC DNA]</scope>
    <source>
        <strain evidence="3">1/k</strain>
    </source>
</reference>
<dbReference type="SUPFAM" id="SSF52833">
    <property type="entry name" value="Thioredoxin-like"/>
    <property type="match status" value="1"/>
</dbReference>
<protein>
    <submittedName>
        <fullName evidence="2">Viral A-type inclusion protein</fullName>
    </submittedName>
</protein>
<keyword evidence="3" id="KW-1185">Reference proteome</keyword>
<evidence type="ECO:0000313" key="3">
    <source>
        <dbReference type="Proteomes" id="UP000094652"/>
    </source>
</evidence>
<dbReference type="InterPro" id="IPR036249">
    <property type="entry name" value="Thioredoxin-like_sf"/>
</dbReference>
<dbReference type="KEGG" id="ctae:BGI42_00365"/>
<keyword evidence="1" id="KW-0812">Transmembrane</keyword>
<evidence type="ECO:0000313" key="2">
    <source>
        <dbReference type="EMBL" id="AOR22280.1"/>
    </source>
</evidence>
<dbReference type="STRING" id="394958.BGI42_00365"/>
<feature type="transmembrane region" description="Helical" evidence="1">
    <location>
        <begin position="5"/>
        <end position="22"/>
    </location>
</feature>
<organism evidence="2 3">
    <name type="scientific">Clostridium taeniosporum</name>
    <dbReference type="NCBI Taxonomy" id="394958"/>
    <lineage>
        <taxon>Bacteria</taxon>
        <taxon>Bacillati</taxon>
        <taxon>Bacillota</taxon>
        <taxon>Clostridia</taxon>
        <taxon>Eubacteriales</taxon>
        <taxon>Clostridiaceae</taxon>
        <taxon>Clostridium</taxon>
    </lineage>
</organism>
<dbReference type="Gene3D" id="3.40.30.10">
    <property type="entry name" value="Glutaredoxin"/>
    <property type="match status" value="1"/>
</dbReference>
<dbReference type="OrthoDB" id="7629852at2"/>
<proteinExistence type="predicted"/>
<accession>A0A1D7XGR4</accession>
<dbReference type="RefSeq" id="WP_069678446.1">
    <property type="nucleotide sequence ID" value="NZ_CP017253.2"/>
</dbReference>
<dbReference type="AlphaFoldDB" id="A0A1D7XGR4"/>
<keyword evidence="1" id="KW-0472">Membrane</keyword>
<name>A0A1D7XGR4_9CLOT</name>
<dbReference type="Proteomes" id="UP000094652">
    <property type="component" value="Chromosome"/>
</dbReference>
<evidence type="ECO:0000256" key="1">
    <source>
        <dbReference type="SAM" id="Phobius"/>
    </source>
</evidence>
<sequence>MKKRIFILVFIIIIVLLSVIFINKMNTKTQEEQFSYRLEYVKSLDDIDKSKPTVIFFKGLINKEESLEYEIMLKELKNEINFNLVHISLDYVTTDEQKNIIDKYNVTRVPMIVVKDKNQNDVETYYNITYEKLKELINKLS</sequence>
<dbReference type="EMBL" id="CP017253">
    <property type="protein sequence ID" value="AOR22280.1"/>
    <property type="molecule type" value="Genomic_DNA"/>
</dbReference>
<keyword evidence="1" id="KW-1133">Transmembrane helix</keyword>